<dbReference type="PANTHER" id="PTHR12941">
    <property type="entry name" value="ER MEMBRANE PROTEIN COMPLEX"/>
    <property type="match status" value="1"/>
</dbReference>
<organism evidence="3">
    <name type="scientific">Nyssomyia neivai</name>
    <dbReference type="NCBI Taxonomy" id="330878"/>
    <lineage>
        <taxon>Eukaryota</taxon>
        <taxon>Metazoa</taxon>
        <taxon>Ecdysozoa</taxon>
        <taxon>Arthropoda</taxon>
        <taxon>Hexapoda</taxon>
        <taxon>Insecta</taxon>
        <taxon>Pterygota</taxon>
        <taxon>Neoptera</taxon>
        <taxon>Endopterygota</taxon>
        <taxon>Diptera</taxon>
        <taxon>Nematocera</taxon>
        <taxon>Psychodoidea</taxon>
        <taxon>Psychodidae</taxon>
        <taxon>Nyssomyia</taxon>
    </lineage>
</organism>
<evidence type="ECO:0000259" key="2">
    <source>
        <dbReference type="PROSITE" id="PS50249"/>
    </source>
</evidence>
<evidence type="ECO:0000313" key="3">
    <source>
        <dbReference type="EMBL" id="JAV04249.1"/>
    </source>
</evidence>
<name>A0A1L8DCR4_9DIPT</name>
<reference evidence="3" key="1">
    <citation type="submission" date="2016-12" db="EMBL/GenBank/DDBJ databases">
        <title>An insight into the sialome and mialome of the sand fly, Nyssomyia neivai.</title>
        <authorList>
            <person name="Sebastian V."/>
            <person name="Goulart T.M."/>
            <person name="Oliveira W."/>
            <person name="Calvo E."/>
            <person name="Oliveira L.F."/>
            <person name="Pinto M.C."/>
            <person name="Rosselino A.M."/>
            <person name="Ribeiro J.M."/>
        </authorList>
    </citation>
    <scope>NUCLEOTIDE SEQUENCE</scope>
</reference>
<sequence>MSEVVISPRAYTKMVFHAAKYPHCAVNGILLANKEATKSRNYEIVDAIPLFHICLHVTPMAEVALVQIEAAAAEEDLQICGYYSAAENCNDNTLERAPGLKLAEKIAENIPNATFAVIDNRAVCLNMDRSAVRLWQNGDNRWTKVAGKLSQGSTTLSAVSTLLQRGAMKDLVDFDNYLDNTENDWFNAHLNRDLNQILAMY</sequence>
<dbReference type="PROSITE" id="PS50249">
    <property type="entry name" value="MPN"/>
    <property type="match status" value="1"/>
</dbReference>
<dbReference type="GO" id="GO:0072546">
    <property type="term" value="C:EMC complex"/>
    <property type="evidence" value="ECO:0007669"/>
    <property type="project" value="InterPro"/>
</dbReference>
<dbReference type="CDD" id="cd08060">
    <property type="entry name" value="MPN_UPF0172"/>
    <property type="match status" value="1"/>
</dbReference>
<dbReference type="PANTHER" id="PTHR12941:SF10">
    <property type="entry name" value="ER MEMBRANE PROTEIN COMPLEX SUBUNIT 8_9 HOMOLOG"/>
    <property type="match status" value="1"/>
</dbReference>
<dbReference type="EMBL" id="GFDF01009835">
    <property type="protein sequence ID" value="JAV04249.1"/>
    <property type="molecule type" value="Transcribed_RNA"/>
</dbReference>
<accession>A0A1L8DCR4</accession>
<evidence type="ECO:0000256" key="1">
    <source>
        <dbReference type="ARBA" id="ARBA00007461"/>
    </source>
</evidence>
<protein>
    <recommendedName>
        <fullName evidence="2">MPN domain-containing protein</fullName>
    </recommendedName>
</protein>
<dbReference type="InterPro" id="IPR037518">
    <property type="entry name" value="MPN"/>
</dbReference>
<feature type="domain" description="MPN" evidence="2">
    <location>
        <begin position="4"/>
        <end position="138"/>
    </location>
</feature>
<dbReference type="AlphaFoldDB" id="A0A1L8DCR4"/>
<comment type="similarity">
    <text evidence="1">Belongs to the EMC8/EMC9 family.</text>
</comment>
<dbReference type="InterPro" id="IPR005366">
    <property type="entry name" value="EMC8/9"/>
</dbReference>
<dbReference type="Pfam" id="PF03665">
    <property type="entry name" value="UPF0172"/>
    <property type="match status" value="1"/>
</dbReference>
<proteinExistence type="inferred from homology"/>